<dbReference type="PROSITE" id="PS01124">
    <property type="entry name" value="HTH_ARAC_FAMILY_2"/>
    <property type="match status" value="1"/>
</dbReference>
<gene>
    <name evidence="6" type="ORF">EKH83_11565</name>
</gene>
<evidence type="ECO:0000256" key="4">
    <source>
        <dbReference type="SAM" id="Phobius"/>
    </source>
</evidence>
<dbReference type="InterPro" id="IPR018062">
    <property type="entry name" value="HTH_AraC-typ_CS"/>
</dbReference>
<dbReference type="PANTHER" id="PTHR43280:SF2">
    <property type="entry name" value="HTH-TYPE TRANSCRIPTIONAL REGULATOR EXSA"/>
    <property type="match status" value="1"/>
</dbReference>
<dbReference type="SUPFAM" id="SSF46689">
    <property type="entry name" value="Homeodomain-like"/>
    <property type="match status" value="1"/>
</dbReference>
<dbReference type="Pfam" id="PF12833">
    <property type="entry name" value="HTH_18"/>
    <property type="match status" value="1"/>
</dbReference>
<keyword evidence="4" id="KW-1133">Transmembrane helix</keyword>
<evidence type="ECO:0000256" key="1">
    <source>
        <dbReference type="ARBA" id="ARBA00023015"/>
    </source>
</evidence>
<accession>A0A4Q0M860</accession>
<feature type="transmembrane region" description="Helical" evidence="4">
    <location>
        <begin position="35"/>
        <end position="55"/>
    </location>
</feature>
<dbReference type="Gene3D" id="1.10.10.60">
    <property type="entry name" value="Homeodomain-like"/>
    <property type="match status" value="1"/>
</dbReference>
<sequence>MILAIIITGSTLSACSLCLFFLLDSKNNFYRLCRAFLVFILIHFLHVLVCELFFNSPDKRYIDWAAPYALLYGPFLFAAQHTDRGRLKNRAGLILQILPFLIFSVLYILLICLPEYRHVYLRDHKIWLFRMIKVSFLVYAFFVIFQGTKVRRLLSLFAIILATLSLIFISAAQVSSPGLGPYRFLWSRIVIYLVMTGVVVVLFRHGLLAISQHIAQKRKGEIPRQTAENGEPAYQKSILPEDVMERYYERLKDAMETDQAFLDQELSLEGLASKLKMPRHHLTQLLSVYLDTNFYQFVNTYRVNYACDLIKSGGEVKSLEDIGLQSGFNSKTSFNRYFRNQTGCTPSEFRKRHKGS</sequence>
<feature type="transmembrane region" description="Helical" evidence="4">
    <location>
        <begin position="91"/>
        <end position="111"/>
    </location>
</feature>
<dbReference type="InterPro" id="IPR009057">
    <property type="entry name" value="Homeodomain-like_sf"/>
</dbReference>
<dbReference type="AlphaFoldDB" id="A0A4Q0M860"/>
<dbReference type="PANTHER" id="PTHR43280">
    <property type="entry name" value="ARAC-FAMILY TRANSCRIPTIONAL REGULATOR"/>
    <property type="match status" value="1"/>
</dbReference>
<name>A0A4Q0M860_9SPHI</name>
<organism evidence="6 7">
    <name type="scientific">Arcticibacter tournemirensis</name>
    <dbReference type="NCBI Taxonomy" id="699437"/>
    <lineage>
        <taxon>Bacteria</taxon>
        <taxon>Pseudomonadati</taxon>
        <taxon>Bacteroidota</taxon>
        <taxon>Sphingobacteriia</taxon>
        <taxon>Sphingobacteriales</taxon>
        <taxon>Sphingobacteriaceae</taxon>
        <taxon>Arcticibacter</taxon>
    </lineage>
</organism>
<comment type="caution">
    <text evidence="6">The sequence shown here is derived from an EMBL/GenBank/DDBJ whole genome shotgun (WGS) entry which is preliminary data.</text>
</comment>
<dbReference type="EMBL" id="RXOC01000007">
    <property type="protein sequence ID" value="RXF69320.1"/>
    <property type="molecule type" value="Genomic_DNA"/>
</dbReference>
<keyword evidence="4" id="KW-0812">Transmembrane</keyword>
<feature type="transmembrane region" description="Helical" evidence="4">
    <location>
        <begin position="189"/>
        <end position="210"/>
    </location>
</feature>
<evidence type="ECO:0000256" key="3">
    <source>
        <dbReference type="ARBA" id="ARBA00023163"/>
    </source>
</evidence>
<keyword evidence="4" id="KW-0472">Membrane</keyword>
<dbReference type="PRINTS" id="PR00032">
    <property type="entry name" value="HTHARAC"/>
</dbReference>
<evidence type="ECO:0000313" key="7">
    <source>
        <dbReference type="Proteomes" id="UP000290848"/>
    </source>
</evidence>
<dbReference type="GO" id="GO:0003700">
    <property type="term" value="F:DNA-binding transcription factor activity"/>
    <property type="evidence" value="ECO:0007669"/>
    <property type="project" value="InterPro"/>
</dbReference>
<dbReference type="PROSITE" id="PS00041">
    <property type="entry name" value="HTH_ARAC_FAMILY_1"/>
    <property type="match status" value="1"/>
</dbReference>
<reference evidence="6 7" key="1">
    <citation type="submission" date="2018-12" db="EMBL/GenBank/DDBJ databases">
        <title>The Draft Genome Sequence of the Soil Bacterium Pedobacter tournemirensis R1.</title>
        <authorList>
            <person name="He J."/>
        </authorList>
    </citation>
    <scope>NUCLEOTIDE SEQUENCE [LARGE SCALE GENOMIC DNA]</scope>
    <source>
        <strain evidence="6 7">R1</strain>
    </source>
</reference>
<protein>
    <submittedName>
        <fullName evidence="6">AraC family transcriptional regulator</fullName>
    </submittedName>
</protein>
<feature type="domain" description="HTH araC/xylS-type" evidence="5">
    <location>
        <begin position="245"/>
        <end position="352"/>
    </location>
</feature>
<dbReference type="InterPro" id="IPR020449">
    <property type="entry name" value="Tscrpt_reg_AraC-type_HTH"/>
</dbReference>
<evidence type="ECO:0000256" key="2">
    <source>
        <dbReference type="ARBA" id="ARBA00023125"/>
    </source>
</evidence>
<dbReference type="SMART" id="SM00342">
    <property type="entry name" value="HTH_ARAC"/>
    <property type="match status" value="1"/>
</dbReference>
<evidence type="ECO:0000313" key="6">
    <source>
        <dbReference type="EMBL" id="RXF69320.1"/>
    </source>
</evidence>
<proteinExistence type="predicted"/>
<dbReference type="Proteomes" id="UP000290848">
    <property type="component" value="Unassembled WGS sequence"/>
</dbReference>
<keyword evidence="3" id="KW-0804">Transcription</keyword>
<feature type="transmembrane region" description="Helical" evidence="4">
    <location>
        <begin position="153"/>
        <end position="174"/>
    </location>
</feature>
<keyword evidence="1" id="KW-0805">Transcription regulation</keyword>
<keyword evidence="2" id="KW-0238">DNA-binding</keyword>
<dbReference type="InterPro" id="IPR018060">
    <property type="entry name" value="HTH_AraC"/>
</dbReference>
<feature type="transmembrane region" description="Helical" evidence="4">
    <location>
        <begin position="126"/>
        <end position="146"/>
    </location>
</feature>
<dbReference type="GO" id="GO:0043565">
    <property type="term" value="F:sequence-specific DNA binding"/>
    <property type="evidence" value="ECO:0007669"/>
    <property type="project" value="InterPro"/>
</dbReference>
<feature type="transmembrane region" description="Helical" evidence="4">
    <location>
        <begin position="61"/>
        <end position="79"/>
    </location>
</feature>
<evidence type="ECO:0000259" key="5">
    <source>
        <dbReference type="PROSITE" id="PS01124"/>
    </source>
</evidence>
<feature type="transmembrane region" description="Helical" evidence="4">
    <location>
        <begin position="6"/>
        <end position="23"/>
    </location>
</feature>